<feature type="domain" description="Apple" evidence="2">
    <location>
        <begin position="54"/>
        <end position="136"/>
    </location>
</feature>
<evidence type="ECO:0000259" key="2">
    <source>
        <dbReference type="PROSITE" id="PS50948"/>
    </source>
</evidence>
<proteinExistence type="predicted"/>
<dbReference type="InterPro" id="IPR008979">
    <property type="entry name" value="Galactose-bd-like_sf"/>
</dbReference>
<dbReference type="Proteomes" id="UP000594262">
    <property type="component" value="Unplaced"/>
</dbReference>
<reference evidence="3" key="1">
    <citation type="submission" date="2021-01" db="UniProtKB">
        <authorList>
            <consortium name="EnsemblMetazoa"/>
        </authorList>
    </citation>
    <scope>IDENTIFICATION</scope>
</reference>
<dbReference type="AlphaFoldDB" id="A0A7M5V893"/>
<dbReference type="OrthoDB" id="6423981at2759"/>
<keyword evidence="1" id="KW-0812">Transmembrane</keyword>
<protein>
    <recommendedName>
        <fullName evidence="2">Apple domain-containing protein</fullName>
    </recommendedName>
</protein>
<evidence type="ECO:0000313" key="3">
    <source>
        <dbReference type="EnsemblMetazoa" id="CLYHEMP007713.1"/>
    </source>
</evidence>
<dbReference type="EnsemblMetazoa" id="CLYHEMT007713.1">
    <property type="protein sequence ID" value="CLYHEMP007713.1"/>
    <property type="gene ID" value="CLYHEMG007713"/>
</dbReference>
<dbReference type="Pfam" id="PF00754">
    <property type="entry name" value="F5_F8_type_C"/>
    <property type="match status" value="1"/>
</dbReference>
<keyword evidence="1" id="KW-0472">Membrane</keyword>
<dbReference type="PROSITE" id="PS50948">
    <property type="entry name" value="PAN"/>
    <property type="match status" value="1"/>
</dbReference>
<feature type="transmembrane region" description="Helical" evidence="1">
    <location>
        <begin position="30"/>
        <end position="48"/>
    </location>
</feature>
<accession>A0A7M5V893</accession>
<dbReference type="Pfam" id="PF00024">
    <property type="entry name" value="PAN_1"/>
    <property type="match status" value="1"/>
</dbReference>
<dbReference type="SUPFAM" id="SSF49785">
    <property type="entry name" value="Galactose-binding domain-like"/>
    <property type="match status" value="1"/>
</dbReference>
<dbReference type="SUPFAM" id="SSF57414">
    <property type="entry name" value="Hairpin loop containing domain-like"/>
    <property type="match status" value="1"/>
</dbReference>
<sequence>RQQGLLKEKIVFWYLKKCEAEKIMRLDTQYTLFFTILIICITVGYSHVLQLKQCRNFDAEFSKITYGQRLLGDIFKTLDSISLRRCLTKCLYYMGCLSVNYMRTNQICEILGNSLQRNSSAALSSNETWNHFETNYDRKTIGISCFKSNPCPADKRCVDNCDGLTTCVSITVESLRGHLTTITASTESPSWGSASKAFDGSETSQWHTQGGASQKHWIKAEFQSRVFVDYIVFVNRFEQFIDMRNNNMDLFTSISVGGAQDRYIWFANTGDLEGKKRRMFSCMRYADAFYAEQPQGLSNTVNIMEVWIYGAQV</sequence>
<keyword evidence="1" id="KW-1133">Transmembrane helix</keyword>
<evidence type="ECO:0000256" key="1">
    <source>
        <dbReference type="SAM" id="Phobius"/>
    </source>
</evidence>
<organism evidence="3 4">
    <name type="scientific">Clytia hemisphaerica</name>
    <dbReference type="NCBI Taxonomy" id="252671"/>
    <lineage>
        <taxon>Eukaryota</taxon>
        <taxon>Metazoa</taxon>
        <taxon>Cnidaria</taxon>
        <taxon>Hydrozoa</taxon>
        <taxon>Hydroidolina</taxon>
        <taxon>Leptothecata</taxon>
        <taxon>Obeliida</taxon>
        <taxon>Clytiidae</taxon>
        <taxon>Clytia</taxon>
    </lineage>
</organism>
<evidence type="ECO:0000313" key="4">
    <source>
        <dbReference type="Proteomes" id="UP000594262"/>
    </source>
</evidence>
<keyword evidence="4" id="KW-1185">Reference proteome</keyword>
<dbReference type="InterPro" id="IPR003609">
    <property type="entry name" value="Pan_app"/>
</dbReference>
<name>A0A7M5V893_9CNID</name>
<dbReference type="Gene3D" id="2.60.120.260">
    <property type="entry name" value="Galactose-binding domain-like"/>
    <property type="match status" value="1"/>
</dbReference>
<dbReference type="InterPro" id="IPR000421">
    <property type="entry name" value="FA58C"/>
</dbReference>